<evidence type="ECO:0000256" key="11">
    <source>
        <dbReference type="ARBA" id="ARBA00035585"/>
    </source>
</evidence>
<dbReference type="OrthoDB" id="9806299at2"/>
<dbReference type="PANTHER" id="PTHR28259:SF1">
    <property type="entry name" value="FLUORIDE EXPORT PROTEIN 1-RELATED"/>
    <property type="match status" value="1"/>
</dbReference>
<dbReference type="InterPro" id="IPR003691">
    <property type="entry name" value="FluC"/>
</dbReference>
<comment type="subcellular location">
    <subcellularLocation>
        <location evidence="1 12">Cell membrane</location>
        <topology evidence="1 12">Multi-pass membrane protein</topology>
    </subcellularLocation>
</comment>
<accession>A0A1H0D3E7</accession>
<keyword evidence="8 12" id="KW-0472">Membrane</keyword>
<dbReference type="PANTHER" id="PTHR28259">
    <property type="entry name" value="FLUORIDE EXPORT PROTEIN 1-RELATED"/>
    <property type="match status" value="1"/>
</dbReference>
<feature type="transmembrane region" description="Helical" evidence="12">
    <location>
        <begin position="39"/>
        <end position="58"/>
    </location>
</feature>
<keyword evidence="3" id="KW-0997">Cell inner membrane</keyword>
<dbReference type="GO" id="GO:0140114">
    <property type="term" value="P:cellular detoxification of fluoride"/>
    <property type="evidence" value="ECO:0007669"/>
    <property type="project" value="UniProtKB-UniRule"/>
</dbReference>
<evidence type="ECO:0000256" key="12">
    <source>
        <dbReference type="HAMAP-Rule" id="MF_00454"/>
    </source>
</evidence>
<reference evidence="14" key="1">
    <citation type="submission" date="2016-10" db="EMBL/GenBank/DDBJ databases">
        <authorList>
            <person name="Varghese N."/>
            <person name="Submissions S."/>
        </authorList>
    </citation>
    <scope>NUCLEOTIDE SEQUENCE [LARGE SCALE GENOMIC DNA]</scope>
    <source>
        <strain evidence="14">JCM 21621</strain>
    </source>
</reference>
<evidence type="ECO:0000256" key="1">
    <source>
        <dbReference type="ARBA" id="ARBA00004651"/>
    </source>
</evidence>
<feature type="transmembrane region" description="Helical" evidence="12">
    <location>
        <begin position="65"/>
        <end position="85"/>
    </location>
</feature>
<keyword evidence="4 12" id="KW-0812">Transmembrane</keyword>
<dbReference type="Proteomes" id="UP000242957">
    <property type="component" value="Unassembled WGS sequence"/>
</dbReference>
<evidence type="ECO:0000256" key="4">
    <source>
        <dbReference type="ARBA" id="ARBA00022692"/>
    </source>
</evidence>
<dbReference type="Pfam" id="PF02537">
    <property type="entry name" value="CRCB"/>
    <property type="match status" value="1"/>
</dbReference>
<evidence type="ECO:0000256" key="10">
    <source>
        <dbReference type="ARBA" id="ARBA00035120"/>
    </source>
</evidence>
<keyword evidence="7 12" id="KW-0406">Ion transport</keyword>
<dbReference type="GO" id="GO:0062054">
    <property type="term" value="F:fluoride channel activity"/>
    <property type="evidence" value="ECO:0007669"/>
    <property type="project" value="UniProtKB-UniRule"/>
</dbReference>
<dbReference type="STRING" id="198616.SAMN05216193_104127"/>
<evidence type="ECO:0000256" key="8">
    <source>
        <dbReference type="ARBA" id="ARBA00023136"/>
    </source>
</evidence>
<name>A0A1H0D3E7_9PSED</name>
<keyword evidence="2 12" id="KW-1003">Cell membrane</keyword>
<evidence type="ECO:0000256" key="5">
    <source>
        <dbReference type="ARBA" id="ARBA00022989"/>
    </source>
</evidence>
<dbReference type="EMBL" id="FNIJ01000004">
    <property type="protein sequence ID" value="SDN64683.1"/>
    <property type="molecule type" value="Genomic_DNA"/>
</dbReference>
<keyword evidence="12" id="KW-0479">Metal-binding</keyword>
<evidence type="ECO:0000313" key="14">
    <source>
        <dbReference type="Proteomes" id="UP000242957"/>
    </source>
</evidence>
<proteinExistence type="inferred from homology"/>
<keyword evidence="6 12" id="KW-0915">Sodium</keyword>
<gene>
    <name evidence="12" type="primary">fluC</name>
    <name evidence="12" type="synonym">crcB</name>
    <name evidence="13" type="ORF">SAMN05216193_104127</name>
</gene>
<dbReference type="AlphaFoldDB" id="A0A1H0D3E7"/>
<dbReference type="NCBIfam" id="TIGR00494">
    <property type="entry name" value="crcB"/>
    <property type="match status" value="1"/>
</dbReference>
<keyword evidence="5 12" id="KW-1133">Transmembrane helix</keyword>
<organism evidence="13 14">
    <name type="scientific">Pseudomonas jinjuensis</name>
    <dbReference type="NCBI Taxonomy" id="198616"/>
    <lineage>
        <taxon>Bacteria</taxon>
        <taxon>Pseudomonadati</taxon>
        <taxon>Pseudomonadota</taxon>
        <taxon>Gammaproteobacteria</taxon>
        <taxon>Pseudomonadales</taxon>
        <taxon>Pseudomonadaceae</taxon>
        <taxon>Pseudomonas</taxon>
    </lineage>
</organism>
<evidence type="ECO:0000256" key="6">
    <source>
        <dbReference type="ARBA" id="ARBA00023053"/>
    </source>
</evidence>
<comment type="activity regulation">
    <text evidence="12">Na(+) is not transported, but it plays an essential structural role and its presence is essential for fluoride channel function.</text>
</comment>
<evidence type="ECO:0000313" key="13">
    <source>
        <dbReference type="EMBL" id="SDN64683.1"/>
    </source>
</evidence>
<evidence type="ECO:0000256" key="7">
    <source>
        <dbReference type="ARBA" id="ARBA00023065"/>
    </source>
</evidence>
<dbReference type="NCBIfam" id="NF010792">
    <property type="entry name" value="PRK14196.1"/>
    <property type="match status" value="1"/>
</dbReference>
<dbReference type="RefSeq" id="WP_084311909.1">
    <property type="nucleotide sequence ID" value="NZ_FNIJ01000004.1"/>
</dbReference>
<keyword evidence="14" id="KW-1185">Reference proteome</keyword>
<dbReference type="HAMAP" id="MF_00454">
    <property type="entry name" value="FluC"/>
    <property type="match status" value="1"/>
</dbReference>
<evidence type="ECO:0000256" key="3">
    <source>
        <dbReference type="ARBA" id="ARBA00022519"/>
    </source>
</evidence>
<comment type="similarity">
    <text evidence="10 12">Belongs to the fluoride channel Fluc/FEX (TC 1.A.43) family.</text>
</comment>
<feature type="binding site" evidence="12">
    <location>
        <position position="78"/>
    </location>
    <ligand>
        <name>Na(+)</name>
        <dbReference type="ChEBI" id="CHEBI:29101"/>
        <note>structural</note>
    </ligand>
</feature>
<feature type="transmembrane region" description="Helical" evidence="12">
    <location>
        <begin position="97"/>
        <end position="121"/>
    </location>
</feature>
<comment type="function">
    <text evidence="12">Fluoride-specific ion channel. Important for reducing fluoride concentration in the cell, thus reducing its toxicity.</text>
</comment>
<dbReference type="GO" id="GO:0046872">
    <property type="term" value="F:metal ion binding"/>
    <property type="evidence" value="ECO:0007669"/>
    <property type="project" value="UniProtKB-KW"/>
</dbReference>
<keyword evidence="9 12" id="KW-0407">Ion channel</keyword>
<keyword evidence="12" id="KW-0813">Transport</keyword>
<feature type="binding site" evidence="12">
    <location>
        <position position="75"/>
    </location>
    <ligand>
        <name>Na(+)</name>
        <dbReference type="ChEBI" id="CHEBI:29101"/>
        <note>structural</note>
    </ligand>
</feature>
<sequence>MLKSVIAIALGASLGALLRWVLGMQLNALFPTIPPGTWAANMVGGYIIGLAVAFFAANPALSPEWRLLIITGFCGGLTTFSTFSAEVVTLLQTGRPAWAIGQIAIHVVGSLLATMAGLLTYPMFSGR</sequence>
<evidence type="ECO:0000256" key="2">
    <source>
        <dbReference type="ARBA" id="ARBA00022475"/>
    </source>
</evidence>
<evidence type="ECO:0000256" key="9">
    <source>
        <dbReference type="ARBA" id="ARBA00023303"/>
    </source>
</evidence>
<dbReference type="GO" id="GO:0005886">
    <property type="term" value="C:plasma membrane"/>
    <property type="evidence" value="ECO:0007669"/>
    <property type="project" value="UniProtKB-SubCell"/>
</dbReference>
<protein>
    <recommendedName>
        <fullName evidence="12">Fluoride-specific ion channel FluC</fullName>
    </recommendedName>
</protein>
<comment type="catalytic activity">
    <reaction evidence="11">
        <text>fluoride(in) = fluoride(out)</text>
        <dbReference type="Rhea" id="RHEA:76159"/>
        <dbReference type="ChEBI" id="CHEBI:17051"/>
    </reaction>
    <physiologicalReaction direction="left-to-right" evidence="11">
        <dbReference type="Rhea" id="RHEA:76160"/>
    </physiologicalReaction>
</comment>